<dbReference type="AlphaFoldDB" id="A0A8J3PN40"/>
<dbReference type="PANTHER" id="PTHR18964">
    <property type="entry name" value="ROK (REPRESSOR, ORF, KINASE) FAMILY"/>
    <property type="match status" value="1"/>
</dbReference>
<name>A0A8J3PN40_9ACTN</name>
<protein>
    <submittedName>
        <fullName evidence="2">Glucokinase</fullName>
    </submittedName>
</protein>
<dbReference type="EMBL" id="BONU01000018">
    <property type="protein sequence ID" value="GIG74508.1"/>
    <property type="molecule type" value="Genomic_DNA"/>
</dbReference>
<comment type="caution">
    <text evidence="2">The sequence shown here is derived from an EMBL/GenBank/DDBJ whole genome shotgun (WGS) entry which is preliminary data.</text>
</comment>
<dbReference type="RefSeq" id="WP_168071825.1">
    <property type="nucleotide sequence ID" value="NZ_BAAAQJ010000003.1"/>
</dbReference>
<dbReference type="Gene3D" id="3.30.420.40">
    <property type="match status" value="2"/>
</dbReference>
<keyword evidence="3" id="KW-1185">Reference proteome</keyword>
<accession>A0A8J3PN40</accession>
<dbReference type="InterPro" id="IPR043129">
    <property type="entry name" value="ATPase_NBD"/>
</dbReference>
<dbReference type="Pfam" id="PF00480">
    <property type="entry name" value="ROK"/>
    <property type="match status" value="1"/>
</dbReference>
<dbReference type="SUPFAM" id="SSF53067">
    <property type="entry name" value="Actin-like ATPase domain"/>
    <property type="match status" value="1"/>
</dbReference>
<evidence type="ECO:0000313" key="2">
    <source>
        <dbReference type="EMBL" id="GIG74508.1"/>
    </source>
</evidence>
<dbReference type="Proteomes" id="UP000653674">
    <property type="component" value="Unassembled WGS sequence"/>
</dbReference>
<reference evidence="2" key="1">
    <citation type="submission" date="2021-01" db="EMBL/GenBank/DDBJ databases">
        <title>Whole genome shotgun sequence of Planosporangium flavigriseum NBRC 105377.</title>
        <authorList>
            <person name="Komaki H."/>
            <person name="Tamura T."/>
        </authorList>
    </citation>
    <scope>NUCLEOTIDE SEQUENCE</scope>
    <source>
        <strain evidence="2">NBRC 105377</strain>
    </source>
</reference>
<gene>
    <name evidence="2" type="primary">glk</name>
    <name evidence="2" type="ORF">Pfl04_29120</name>
</gene>
<proteinExistence type="inferred from homology"/>
<evidence type="ECO:0000313" key="3">
    <source>
        <dbReference type="Proteomes" id="UP000653674"/>
    </source>
</evidence>
<evidence type="ECO:0000256" key="1">
    <source>
        <dbReference type="ARBA" id="ARBA00006479"/>
    </source>
</evidence>
<organism evidence="2 3">
    <name type="scientific">Planosporangium flavigriseum</name>
    <dbReference type="NCBI Taxonomy" id="373681"/>
    <lineage>
        <taxon>Bacteria</taxon>
        <taxon>Bacillati</taxon>
        <taxon>Actinomycetota</taxon>
        <taxon>Actinomycetes</taxon>
        <taxon>Micromonosporales</taxon>
        <taxon>Micromonosporaceae</taxon>
        <taxon>Planosporangium</taxon>
    </lineage>
</organism>
<sequence length="320" mass="33072">MLHLDQLSQGAPRSTAVIGVDFGGTKIDVALASATGSILERLRLPTLAREGPDQALQRVAEVVRKLTAGAEEHGIAVVGHAAVCPGVVQDDRIQLAPNLPGWEDLAISRRLAQAFEVDSVPVWNDVRAGALAEALRGNLRGADPGLYLSLGTGIAAAITINGSVLAGAHHAAGEIGYVGIEMAPSSSTDRAPLEEVIGGKALGERASRLLGEDVDAEALFNRTDPEAQQILHHALGVLAAAVANFAVLIDPARVVVGGGMMASAAPLLAVLRAQLNRTVPFPPEVLAARFTEDASLHGAVTLALNAAERRPGPLRAALTH</sequence>
<dbReference type="InterPro" id="IPR000600">
    <property type="entry name" value="ROK"/>
</dbReference>
<comment type="similarity">
    <text evidence="1">Belongs to the ROK (NagC/XylR) family.</text>
</comment>
<dbReference type="PANTHER" id="PTHR18964:SF149">
    <property type="entry name" value="BIFUNCTIONAL UDP-N-ACETYLGLUCOSAMINE 2-EPIMERASE_N-ACETYLMANNOSAMINE KINASE"/>
    <property type="match status" value="1"/>
</dbReference>